<evidence type="ECO:0000313" key="1">
    <source>
        <dbReference type="EMBL" id="ADZ83202.1"/>
    </source>
</evidence>
<organism evidence="1 2">
    <name type="scientific">Cellulosilyticum lentocellum (strain ATCC 49066 / DSM 5427 / NCIMB 11756 / RHM5)</name>
    <name type="common">Clostridium lentocellum</name>
    <dbReference type="NCBI Taxonomy" id="642492"/>
    <lineage>
        <taxon>Bacteria</taxon>
        <taxon>Bacillati</taxon>
        <taxon>Bacillota</taxon>
        <taxon>Clostridia</taxon>
        <taxon>Lachnospirales</taxon>
        <taxon>Cellulosilyticaceae</taxon>
        <taxon>Cellulosilyticum</taxon>
    </lineage>
</organism>
<reference evidence="1 2" key="1">
    <citation type="journal article" date="2011" name="J. Bacteriol.">
        <title>Complete genome sequence of the cellulose-degrading bacterium Cellulosilyticum lentocellum.</title>
        <authorList>
            <consortium name="US DOE Joint Genome Institute"/>
            <person name="Miller D.A."/>
            <person name="Suen G."/>
            <person name="Bruce D."/>
            <person name="Copeland A."/>
            <person name="Cheng J.F."/>
            <person name="Detter C."/>
            <person name="Goodwin L.A."/>
            <person name="Han C.S."/>
            <person name="Hauser L.J."/>
            <person name="Land M.L."/>
            <person name="Lapidus A."/>
            <person name="Lucas S."/>
            <person name="Meincke L."/>
            <person name="Pitluck S."/>
            <person name="Tapia R."/>
            <person name="Teshima H."/>
            <person name="Woyke T."/>
            <person name="Fox B.G."/>
            <person name="Angert E.R."/>
            <person name="Currie C.R."/>
        </authorList>
    </citation>
    <scope>NUCLEOTIDE SEQUENCE [LARGE SCALE GENOMIC DNA]</scope>
    <source>
        <strain evidence="2">ATCC 49066 / DSM 5427 / NCIMB 11756 / RHM5</strain>
    </source>
</reference>
<dbReference type="EMBL" id="CP002582">
    <property type="protein sequence ID" value="ADZ83202.1"/>
    <property type="molecule type" value="Genomic_DNA"/>
</dbReference>
<dbReference type="HOGENOM" id="CLU_2205319_0_0_9"/>
<protein>
    <submittedName>
        <fullName evidence="1">Uncharacterized protein</fullName>
    </submittedName>
</protein>
<name>F2JJ43_CELLD</name>
<evidence type="ECO:0000313" key="2">
    <source>
        <dbReference type="Proteomes" id="UP000008467"/>
    </source>
</evidence>
<proteinExistence type="predicted"/>
<gene>
    <name evidence="1" type="ordered locus">Clole_1476</name>
</gene>
<dbReference type="AlphaFoldDB" id="F2JJ43"/>
<dbReference type="STRING" id="642492.Clole_1476"/>
<keyword evidence="2" id="KW-1185">Reference proteome</keyword>
<dbReference type="Proteomes" id="UP000008467">
    <property type="component" value="Chromosome"/>
</dbReference>
<sequence length="107" mass="12173">MKREAIEKVVRHGVEMGIISSKDFSIPEEERIEEIVTIIQNNIEEEKGKTIAALRYDLGEFIRGIENDTKQDDVTGESRGLTLGEAINIILHEYWTTQGLIDEILSE</sequence>
<dbReference type="RefSeq" id="WP_013656500.1">
    <property type="nucleotide sequence ID" value="NC_015275.1"/>
</dbReference>
<accession>F2JJ43</accession>
<dbReference type="KEGG" id="cle:Clole_1476"/>